<dbReference type="PANTHER" id="PTHR23159:SF31">
    <property type="entry name" value="CENTROSOME-ASSOCIATED PROTEIN CEP250 ISOFORM X1"/>
    <property type="match status" value="1"/>
</dbReference>
<gene>
    <name evidence="3" type="primary">Dvir\GJ15339</name>
    <name evidence="3" type="ORF">Dvir_GJ15339</name>
</gene>
<feature type="coiled-coil region" evidence="1">
    <location>
        <begin position="2197"/>
        <end position="2224"/>
    </location>
</feature>
<feature type="coiled-coil region" evidence="1">
    <location>
        <begin position="1282"/>
        <end position="1329"/>
    </location>
</feature>
<feature type="compositionally biased region" description="Polar residues" evidence="2">
    <location>
        <begin position="285"/>
        <end position="296"/>
    </location>
</feature>
<feature type="coiled-coil region" evidence="1">
    <location>
        <begin position="1593"/>
        <end position="1644"/>
    </location>
</feature>
<dbReference type="Proteomes" id="UP000008792">
    <property type="component" value="Unassembled WGS sequence"/>
</dbReference>
<dbReference type="STRING" id="7244.B4MD02"/>
<keyword evidence="4" id="KW-1185">Reference proteome</keyword>
<sequence>MELSTWKKVLLKWVRDCELIEPTPVCLDDLEPEIFFSAYADRVKYLSSFNPESASSPLLYFLEENFPNFEPQLKQNGSIAASDYAYVYSLLWRYASDNGGIDYIPDGVFQDNYIENCIELFTRYIPDMSNLSRVLLHECITRMPSGFQEDSPEHNGDSDSSGCGCGEYVMGEECVSEAADENELDYIEDEAIEEGDSDGAGEASEYIGGEAVEENVPYFIGDEANEERNSDEPRAVSEYIVKEADAENENQADYTEKESGGELDSDEADEKSEYFEEAVEENENGQDYVQEYNSDSEASEQAEYLNSPDYILNKTVEEYYSEGAEEDSDSIEEDAEAYENEPNILDETPEPQKSQTEEENFENEPDHIENEATEEHSPDNEASGEADYVLDEAAGGREPDYKDNKAVEESIHECNLPENSSLTPTRLLRKHSRSWRTFANQADVPPLPTSSSSGVDTEEKYCLMDKDPYENAPPGKDLLGSNNSIRTERDVLIDNQPNEKMPTKTYSKSRVALFREKGSSQSEPSILYNIYTLATIDTDSLRSSEEEDEDEKCVGDNNNNEQLEAKASNTLVQSNKKELGNSSSSKYRSADENAEGFIENEILQLDMMNRNVDKDTLIELLKDHIRALQTSNDELTKKMQVSDSNAQSYLERIHELQDLVDSADGIVMDRERTLEGLRSDCEALKMRLRRGSFELNDTTDDIGVSTEEKSQSAKRNDLVEALASAENERMRFKQNVLGLIRTHNVEMPELPLNDDSIPTLFGLIEYTMDQMAAKYESHNQTLPANETLNVEQAACLTASHNQRDEQPAFVGRSVQLDQDPMALYQQQIQAQNAFAAEMLQILADYNNLAVEPDDEPGDVFHQLRKQLVHFVANYRCLDTLNTQLQSTMPATMDALSAYETNIRKMLLEVENICNVSSMSQETGMNALEQLRLQIEQFMSDFKGLEATSVHLTSEYRSCLMQYSDQQQNRLRLEHYIKYLEEQLDYKTSECNWFGQELTHQIAYINKLESEQDMSEISDEQELHKYHQKLGSVLGRLKAKMINYVCGMVRLNVNLNMPLVIDNQMLVVHQRRLTLLLDDIKNNVMDHIAQIARIVSDYKLPKYEMQLIDEENQKTLVDELQQQLSAAKDQNKQLEQELQSAIQQDKYSVLKQELRIARHELNDMKNENLQLSHRLFVSRRGGESKGLEKQLETYKQYSSELESKLNDAFDLVNDRNRELEHLANMFTELKVSLTNMDQRVRQACPVEGTSFVVVGQGRDFAELQQHVEYLEQELVISQELSTNKQSELQVQLLEQQKAAAIELDARDSANQQLSEKLEVCRVQVESLECQLKQSQAPREHQWQSALSVDQLGGSRGRLQQPSSVESGLSQQLEGLQLQLKKREEQLQAAQVDLQKEQSERQRLAENLTDYQQLVEELQQPSNQDWQMECQLFEAHKEIEVQKRERLRLARAVTQYQQKVEHLQRQLERAKNGKLASGLVDQLEMVMQELQDANYANMQLGRELLSYQEQKANLQEQLTMSQSHNCPSQQEKKLVEKLTIAREEVQKLKVVNHKLVKTARYYRDHAELLQEQMGEMRRRETNAFQNEARLTAEHKDWLEKNLATYKKRVKNLQQQIKERAVQLKDAEQQARTIEQLQKQLIMTQQKLREKPKTVTMDQSGLEDELNTAYHEIIGHASHQKELAQQIVSYKVRIDHLEKQLKDARSSRATASGVEDKDELVKQLEIARRHMYDQDCAQLNMSEKLSNYKMRLESMQEQLEKAQVIKAKVQDELNRAQEHIKAMQAQQLDLQVKLDSSKQETATAYGQLNDLQQLQLLTLEQLEDLKKQFDKVQQELAHAQEVQANTVEKLDKAEKRLEKPLEQLAEAEQKLQRIEYVVQEYDALQQERTNLQEHIKEEQEKYLALTEGQTKLMEEKRAEIEREIVKLQKKLELKDFQLKAQKAQISAFERRVEKSPEPISSTHDLAQARRALVKHKEHLAALRQEKNTLQKEVKAYKEQAKCAERELATFRQQHARSMDEYTASVCDIRRLENSLHLAQFELHSLQAKLALTDNEIMRLTLQVGDLNEAIQLQKLHSAELLQQLCENEDSLAEFKKQMATESKVYNVAQKKLDSTLQELNTLRLRQNLVIGHLHGRLGKLQSEGRGIAQREYNTRRIVKSLEVKLAKLRKDLSDMRFSNEGLVLERANYLHRISVMHRKIEQDRDRMEHLQTKCEQLQEQCGQMKAKQQSTIGMSQTVLSIDPKKTGRKAEHFQRSLD</sequence>
<dbReference type="EMBL" id="CH940660">
    <property type="protein sequence ID" value="EDW58074.2"/>
    <property type="molecule type" value="Genomic_DNA"/>
</dbReference>
<dbReference type="KEGG" id="dvi:6635476"/>
<feature type="coiled-coil region" evidence="1">
    <location>
        <begin position="1109"/>
        <end position="1206"/>
    </location>
</feature>
<feature type="compositionally biased region" description="Basic and acidic residues" evidence="2">
    <location>
        <begin position="394"/>
        <end position="404"/>
    </location>
</feature>
<feature type="coiled-coil region" evidence="1">
    <location>
        <begin position="1444"/>
        <end position="1471"/>
    </location>
</feature>
<dbReference type="HOGENOM" id="CLU_230832_0_0_1"/>
<feature type="region of interest" description="Disordered" evidence="2">
    <location>
        <begin position="241"/>
        <end position="404"/>
    </location>
</feature>
<feature type="compositionally biased region" description="Polar residues" evidence="2">
    <location>
        <begin position="556"/>
        <end position="587"/>
    </location>
</feature>
<organism evidence="3 4">
    <name type="scientific">Drosophila virilis</name>
    <name type="common">Fruit fly</name>
    <dbReference type="NCBI Taxonomy" id="7244"/>
    <lineage>
        <taxon>Eukaryota</taxon>
        <taxon>Metazoa</taxon>
        <taxon>Ecdysozoa</taxon>
        <taxon>Arthropoda</taxon>
        <taxon>Hexapoda</taxon>
        <taxon>Insecta</taxon>
        <taxon>Pterygota</taxon>
        <taxon>Neoptera</taxon>
        <taxon>Endopterygota</taxon>
        <taxon>Diptera</taxon>
        <taxon>Brachycera</taxon>
        <taxon>Muscomorpha</taxon>
        <taxon>Ephydroidea</taxon>
        <taxon>Drosophilidae</taxon>
        <taxon>Drosophila</taxon>
    </lineage>
</organism>
<feature type="coiled-coil region" evidence="1">
    <location>
        <begin position="1364"/>
        <end position="1412"/>
    </location>
</feature>
<evidence type="ECO:0000256" key="1">
    <source>
        <dbReference type="SAM" id="Coils"/>
    </source>
</evidence>
<feature type="compositionally biased region" description="Acidic residues" evidence="2">
    <location>
        <begin position="319"/>
        <end position="339"/>
    </location>
</feature>
<dbReference type="SMR" id="B4MD02"/>
<evidence type="ECO:0000256" key="2">
    <source>
        <dbReference type="SAM" id="MobiDB-lite"/>
    </source>
</evidence>
<keyword evidence="1" id="KW-0175">Coiled coil</keyword>
<name>B4MD02_DROVI</name>
<dbReference type="InParanoid" id="B4MD02"/>
<dbReference type="PANTHER" id="PTHR23159">
    <property type="entry name" value="CENTROSOMAL PROTEIN 2"/>
    <property type="match status" value="1"/>
</dbReference>
<protein>
    <submittedName>
        <fullName evidence="3">Uncharacterized protein</fullName>
    </submittedName>
</protein>
<feature type="coiled-coil region" evidence="1">
    <location>
        <begin position="1735"/>
        <end position="1934"/>
    </location>
</feature>
<evidence type="ECO:0000313" key="3">
    <source>
        <dbReference type="EMBL" id="EDW58074.2"/>
    </source>
</evidence>
<proteinExistence type="predicted"/>
<evidence type="ECO:0000313" key="4">
    <source>
        <dbReference type="Proteomes" id="UP000008792"/>
    </source>
</evidence>
<accession>B4MD02</accession>
<feature type="coiled-coil region" evidence="1">
    <location>
        <begin position="1677"/>
        <end position="1704"/>
    </location>
</feature>
<feature type="compositionally biased region" description="Acidic residues" evidence="2">
    <location>
        <begin position="261"/>
        <end position="284"/>
    </location>
</feature>
<feature type="compositionally biased region" description="Basic and acidic residues" evidence="2">
    <location>
        <begin position="364"/>
        <end position="379"/>
    </location>
</feature>
<dbReference type="SUPFAM" id="SSF57997">
    <property type="entry name" value="Tropomyosin"/>
    <property type="match status" value="1"/>
</dbReference>
<feature type="region of interest" description="Disordered" evidence="2">
    <location>
        <begin position="541"/>
        <end position="588"/>
    </location>
</feature>
<feature type="coiled-coil region" evidence="1">
    <location>
        <begin position="1962"/>
        <end position="2059"/>
    </location>
</feature>
<reference evidence="3 4" key="1">
    <citation type="journal article" date="2007" name="Nature">
        <title>Evolution of genes and genomes on the Drosophila phylogeny.</title>
        <authorList>
            <consortium name="Drosophila 12 Genomes Consortium"/>
            <person name="Clark A.G."/>
            <person name="Eisen M.B."/>
            <person name="Smith D.R."/>
            <person name="Bergman C.M."/>
            <person name="Oliver B."/>
            <person name="Markow T.A."/>
            <person name="Kaufman T.C."/>
            <person name="Kellis M."/>
            <person name="Gelbart W."/>
            <person name="Iyer V.N."/>
            <person name="Pollard D.A."/>
            <person name="Sackton T.B."/>
            <person name="Larracuente A.M."/>
            <person name="Singh N.D."/>
            <person name="Abad J.P."/>
            <person name="Abt D.N."/>
            <person name="Adryan B."/>
            <person name="Aguade M."/>
            <person name="Akashi H."/>
            <person name="Anderson W.W."/>
            <person name="Aquadro C.F."/>
            <person name="Ardell D.H."/>
            <person name="Arguello R."/>
            <person name="Artieri C.G."/>
            <person name="Barbash D.A."/>
            <person name="Barker D."/>
            <person name="Barsanti P."/>
            <person name="Batterham P."/>
            <person name="Batzoglou S."/>
            <person name="Begun D."/>
            <person name="Bhutkar A."/>
            <person name="Blanco E."/>
            <person name="Bosak S.A."/>
            <person name="Bradley R.K."/>
            <person name="Brand A.D."/>
            <person name="Brent M.R."/>
            <person name="Brooks A.N."/>
            <person name="Brown R.H."/>
            <person name="Butlin R.K."/>
            <person name="Caggese C."/>
            <person name="Calvi B.R."/>
            <person name="Bernardo de Carvalho A."/>
            <person name="Caspi A."/>
            <person name="Castrezana S."/>
            <person name="Celniker S.E."/>
            <person name="Chang J.L."/>
            <person name="Chapple C."/>
            <person name="Chatterji S."/>
            <person name="Chinwalla A."/>
            <person name="Civetta A."/>
            <person name="Clifton S.W."/>
            <person name="Comeron J.M."/>
            <person name="Costello J.C."/>
            <person name="Coyne J.A."/>
            <person name="Daub J."/>
            <person name="David R.G."/>
            <person name="Delcher A.L."/>
            <person name="Delehaunty K."/>
            <person name="Do C.B."/>
            <person name="Ebling H."/>
            <person name="Edwards K."/>
            <person name="Eickbush T."/>
            <person name="Evans J.D."/>
            <person name="Filipski A."/>
            <person name="Findeiss S."/>
            <person name="Freyhult E."/>
            <person name="Fulton L."/>
            <person name="Fulton R."/>
            <person name="Garcia A.C."/>
            <person name="Gardiner A."/>
            <person name="Garfield D.A."/>
            <person name="Garvin B.E."/>
            <person name="Gibson G."/>
            <person name="Gilbert D."/>
            <person name="Gnerre S."/>
            <person name="Godfrey J."/>
            <person name="Good R."/>
            <person name="Gotea V."/>
            <person name="Gravely B."/>
            <person name="Greenberg A.J."/>
            <person name="Griffiths-Jones S."/>
            <person name="Gross S."/>
            <person name="Guigo R."/>
            <person name="Gustafson E.A."/>
            <person name="Haerty W."/>
            <person name="Hahn M.W."/>
            <person name="Halligan D.L."/>
            <person name="Halpern A.L."/>
            <person name="Halter G.M."/>
            <person name="Han M.V."/>
            <person name="Heger A."/>
            <person name="Hillier L."/>
            <person name="Hinrichs A.S."/>
            <person name="Holmes I."/>
            <person name="Hoskins R.A."/>
            <person name="Hubisz M.J."/>
            <person name="Hultmark D."/>
            <person name="Huntley M.A."/>
            <person name="Jaffe D.B."/>
            <person name="Jagadeeshan S."/>
            <person name="Jeck W.R."/>
            <person name="Johnson J."/>
            <person name="Jones C.D."/>
            <person name="Jordan W.C."/>
            <person name="Karpen G.H."/>
            <person name="Kataoka E."/>
            <person name="Keightley P.D."/>
            <person name="Kheradpour P."/>
            <person name="Kirkness E.F."/>
            <person name="Koerich L.B."/>
            <person name="Kristiansen K."/>
            <person name="Kudrna D."/>
            <person name="Kulathinal R.J."/>
            <person name="Kumar S."/>
            <person name="Kwok R."/>
            <person name="Lander E."/>
            <person name="Langley C.H."/>
            <person name="Lapoint R."/>
            <person name="Lazzaro B.P."/>
            <person name="Lee S.J."/>
            <person name="Levesque L."/>
            <person name="Li R."/>
            <person name="Lin C.F."/>
            <person name="Lin M.F."/>
            <person name="Lindblad-Toh K."/>
            <person name="Llopart A."/>
            <person name="Long M."/>
            <person name="Low L."/>
            <person name="Lozovsky E."/>
            <person name="Lu J."/>
            <person name="Luo M."/>
            <person name="Machado C.A."/>
            <person name="Makalowski W."/>
            <person name="Marzo M."/>
            <person name="Matsuda M."/>
            <person name="Matzkin L."/>
            <person name="McAllister B."/>
            <person name="McBride C.S."/>
            <person name="McKernan B."/>
            <person name="McKernan K."/>
            <person name="Mendez-Lago M."/>
            <person name="Minx P."/>
            <person name="Mollenhauer M.U."/>
            <person name="Montooth K."/>
            <person name="Mount S.M."/>
            <person name="Mu X."/>
            <person name="Myers E."/>
            <person name="Negre B."/>
            <person name="Newfeld S."/>
            <person name="Nielsen R."/>
            <person name="Noor M.A."/>
            <person name="O'Grady P."/>
            <person name="Pachter L."/>
            <person name="Papaceit M."/>
            <person name="Parisi M.J."/>
            <person name="Parisi M."/>
            <person name="Parts L."/>
            <person name="Pedersen J.S."/>
            <person name="Pesole G."/>
            <person name="Phillippy A.M."/>
            <person name="Ponting C.P."/>
            <person name="Pop M."/>
            <person name="Porcelli D."/>
            <person name="Powell J.R."/>
            <person name="Prohaska S."/>
            <person name="Pruitt K."/>
            <person name="Puig M."/>
            <person name="Quesneville H."/>
            <person name="Ram K.R."/>
            <person name="Rand D."/>
            <person name="Rasmussen M.D."/>
            <person name="Reed L.K."/>
            <person name="Reenan R."/>
            <person name="Reily A."/>
            <person name="Remington K.A."/>
            <person name="Rieger T.T."/>
            <person name="Ritchie M.G."/>
            <person name="Robin C."/>
            <person name="Rogers Y.H."/>
            <person name="Rohde C."/>
            <person name="Rozas J."/>
            <person name="Rubenfield M.J."/>
            <person name="Ruiz A."/>
            <person name="Russo S."/>
            <person name="Salzberg S.L."/>
            <person name="Sanchez-Gracia A."/>
            <person name="Saranga D.J."/>
            <person name="Sato H."/>
            <person name="Schaeffer S.W."/>
            <person name="Schatz M.C."/>
            <person name="Schlenke T."/>
            <person name="Schwartz R."/>
            <person name="Segarra C."/>
            <person name="Singh R.S."/>
            <person name="Sirot L."/>
            <person name="Sirota M."/>
            <person name="Sisneros N.B."/>
            <person name="Smith C.D."/>
            <person name="Smith T.F."/>
            <person name="Spieth J."/>
            <person name="Stage D.E."/>
            <person name="Stark A."/>
            <person name="Stephan W."/>
            <person name="Strausberg R.L."/>
            <person name="Strempel S."/>
            <person name="Sturgill D."/>
            <person name="Sutton G."/>
            <person name="Sutton G.G."/>
            <person name="Tao W."/>
            <person name="Teichmann S."/>
            <person name="Tobari Y.N."/>
            <person name="Tomimura Y."/>
            <person name="Tsolas J.M."/>
            <person name="Valente V.L."/>
            <person name="Venter E."/>
            <person name="Venter J.C."/>
            <person name="Vicario S."/>
            <person name="Vieira F.G."/>
            <person name="Vilella A.J."/>
            <person name="Villasante A."/>
            <person name="Walenz B."/>
            <person name="Wang J."/>
            <person name="Wasserman M."/>
            <person name="Watts T."/>
            <person name="Wilson D."/>
            <person name="Wilson R.K."/>
            <person name="Wing R.A."/>
            <person name="Wolfner M.F."/>
            <person name="Wong A."/>
            <person name="Wong G.K."/>
            <person name="Wu C.I."/>
            <person name="Wu G."/>
            <person name="Yamamoto D."/>
            <person name="Yang H.P."/>
            <person name="Yang S.P."/>
            <person name="Yorke J.A."/>
            <person name="Yoshida K."/>
            <person name="Zdobnov E."/>
            <person name="Zhang P."/>
            <person name="Zhang Y."/>
            <person name="Zimin A.V."/>
            <person name="Baldwin J."/>
            <person name="Abdouelleil A."/>
            <person name="Abdulkadir J."/>
            <person name="Abebe A."/>
            <person name="Abera B."/>
            <person name="Abreu J."/>
            <person name="Acer S.C."/>
            <person name="Aftuck L."/>
            <person name="Alexander A."/>
            <person name="An P."/>
            <person name="Anderson E."/>
            <person name="Anderson S."/>
            <person name="Arachi H."/>
            <person name="Azer M."/>
            <person name="Bachantsang P."/>
            <person name="Barry A."/>
            <person name="Bayul T."/>
            <person name="Berlin A."/>
            <person name="Bessette D."/>
            <person name="Bloom T."/>
            <person name="Blye J."/>
            <person name="Boguslavskiy L."/>
            <person name="Bonnet C."/>
            <person name="Boukhgalter B."/>
            <person name="Bourzgui I."/>
            <person name="Brown A."/>
            <person name="Cahill P."/>
            <person name="Channer S."/>
            <person name="Cheshatsang Y."/>
            <person name="Chuda L."/>
            <person name="Citroen M."/>
            <person name="Collymore A."/>
            <person name="Cooke P."/>
            <person name="Costello M."/>
            <person name="D'Aco K."/>
            <person name="Daza R."/>
            <person name="De Haan G."/>
            <person name="DeGray S."/>
            <person name="DeMaso C."/>
            <person name="Dhargay N."/>
            <person name="Dooley K."/>
            <person name="Dooley E."/>
            <person name="Doricent M."/>
            <person name="Dorje P."/>
            <person name="Dorjee K."/>
            <person name="Dupes A."/>
            <person name="Elong R."/>
            <person name="Falk J."/>
            <person name="Farina A."/>
            <person name="Faro S."/>
            <person name="Ferguson D."/>
            <person name="Fisher S."/>
            <person name="Foley C.D."/>
            <person name="Franke A."/>
            <person name="Friedrich D."/>
            <person name="Gadbois L."/>
            <person name="Gearin G."/>
            <person name="Gearin C.R."/>
            <person name="Giannoukos G."/>
            <person name="Goode T."/>
            <person name="Graham J."/>
            <person name="Grandbois E."/>
            <person name="Grewal S."/>
            <person name="Gyaltsen K."/>
            <person name="Hafez N."/>
            <person name="Hagos B."/>
            <person name="Hall J."/>
            <person name="Henson C."/>
            <person name="Hollinger A."/>
            <person name="Honan T."/>
            <person name="Huard M.D."/>
            <person name="Hughes L."/>
            <person name="Hurhula B."/>
            <person name="Husby M.E."/>
            <person name="Kamat A."/>
            <person name="Kanga B."/>
            <person name="Kashin S."/>
            <person name="Khazanovich D."/>
            <person name="Kisner P."/>
            <person name="Lance K."/>
            <person name="Lara M."/>
            <person name="Lee W."/>
            <person name="Lennon N."/>
            <person name="Letendre F."/>
            <person name="LeVine R."/>
            <person name="Lipovsky A."/>
            <person name="Liu X."/>
            <person name="Liu J."/>
            <person name="Liu S."/>
            <person name="Lokyitsang T."/>
            <person name="Lokyitsang Y."/>
            <person name="Lubonja R."/>
            <person name="Lui A."/>
            <person name="MacDonald P."/>
            <person name="Magnisalis V."/>
            <person name="Maru K."/>
            <person name="Matthews C."/>
            <person name="McCusker W."/>
            <person name="McDonough S."/>
            <person name="Mehta T."/>
            <person name="Meldrim J."/>
            <person name="Meneus L."/>
            <person name="Mihai O."/>
            <person name="Mihalev A."/>
            <person name="Mihova T."/>
            <person name="Mittelman R."/>
            <person name="Mlenga V."/>
            <person name="Montmayeur A."/>
            <person name="Mulrain L."/>
            <person name="Navidi A."/>
            <person name="Naylor J."/>
            <person name="Negash T."/>
            <person name="Nguyen T."/>
            <person name="Nguyen N."/>
            <person name="Nicol R."/>
            <person name="Norbu C."/>
            <person name="Norbu N."/>
            <person name="Novod N."/>
            <person name="O'Neill B."/>
            <person name="Osman S."/>
            <person name="Markiewicz E."/>
            <person name="Oyono O.L."/>
            <person name="Patti C."/>
            <person name="Phunkhang P."/>
            <person name="Pierre F."/>
            <person name="Priest M."/>
            <person name="Raghuraman S."/>
            <person name="Rege F."/>
            <person name="Reyes R."/>
            <person name="Rise C."/>
            <person name="Rogov P."/>
            <person name="Ross K."/>
            <person name="Ryan E."/>
            <person name="Settipalli S."/>
            <person name="Shea T."/>
            <person name="Sherpa N."/>
            <person name="Shi L."/>
            <person name="Shih D."/>
            <person name="Sparrow T."/>
            <person name="Spaulding J."/>
            <person name="Stalker J."/>
            <person name="Stange-Thomann N."/>
            <person name="Stavropoulos S."/>
            <person name="Stone C."/>
            <person name="Strader C."/>
            <person name="Tesfaye S."/>
            <person name="Thomson T."/>
            <person name="Thoulutsang Y."/>
            <person name="Thoulutsang D."/>
            <person name="Topham K."/>
            <person name="Topping I."/>
            <person name="Tsamla T."/>
            <person name="Vassiliev H."/>
            <person name="Vo A."/>
            <person name="Wangchuk T."/>
            <person name="Wangdi T."/>
            <person name="Weiand M."/>
            <person name="Wilkinson J."/>
            <person name="Wilson A."/>
            <person name="Yadav S."/>
            <person name="Young G."/>
            <person name="Yu Q."/>
            <person name="Zembek L."/>
            <person name="Zhong D."/>
            <person name="Zimmer A."/>
            <person name="Zwirko Z."/>
            <person name="Jaffe D.B."/>
            <person name="Alvarez P."/>
            <person name="Brockman W."/>
            <person name="Butler J."/>
            <person name="Chin C."/>
            <person name="Gnerre S."/>
            <person name="Grabherr M."/>
            <person name="Kleber M."/>
            <person name="Mauceli E."/>
            <person name="MacCallum I."/>
        </authorList>
    </citation>
    <scope>NUCLEOTIDE SEQUENCE [LARGE SCALE GENOMIC DNA]</scope>
    <source>
        <strain evidence="4">Tucson 15010-1051.87</strain>
    </source>
</reference>